<gene>
    <name evidence="1" type="ORF">S01H4_67134</name>
</gene>
<protein>
    <submittedName>
        <fullName evidence="1">Uncharacterized protein</fullName>
    </submittedName>
</protein>
<sequence length="45" mass="5297">IFDALRADFGKIVFVISQDIEKEFNEVILPKFSDKVEIDYVFQET</sequence>
<name>X1DIP6_9ZZZZ</name>
<feature type="non-terminal residue" evidence="1">
    <location>
        <position position="45"/>
    </location>
</feature>
<reference evidence="1" key="1">
    <citation type="journal article" date="2014" name="Front. Microbiol.">
        <title>High frequency of phylogenetically diverse reductive dehalogenase-homologous genes in deep subseafloor sedimentary metagenomes.</title>
        <authorList>
            <person name="Kawai M."/>
            <person name="Futagami T."/>
            <person name="Toyoda A."/>
            <person name="Takaki Y."/>
            <person name="Nishi S."/>
            <person name="Hori S."/>
            <person name="Arai W."/>
            <person name="Tsubouchi T."/>
            <person name="Morono Y."/>
            <person name="Uchiyama I."/>
            <person name="Ito T."/>
            <person name="Fujiyama A."/>
            <person name="Inagaki F."/>
            <person name="Takami H."/>
        </authorList>
    </citation>
    <scope>NUCLEOTIDE SEQUENCE</scope>
    <source>
        <strain evidence="1">Expedition CK06-06</strain>
    </source>
</reference>
<accession>X1DIP6</accession>
<dbReference type="Gene3D" id="3.90.550.10">
    <property type="entry name" value="Spore Coat Polysaccharide Biosynthesis Protein SpsA, Chain A"/>
    <property type="match status" value="1"/>
</dbReference>
<proteinExistence type="predicted"/>
<dbReference type="AlphaFoldDB" id="X1DIP6"/>
<evidence type="ECO:0000313" key="1">
    <source>
        <dbReference type="EMBL" id="GAH20062.1"/>
    </source>
</evidence>
<dbReference type="EMBL" id="BART01042023">
    <property type="protein sequence ID" value="GAH20062.1"/>
    <property type="molecule type" value="Genomic_DNA"/>
</dbReference>
<feature type="non-terminal residue" evidence="1">
    <location>
        <position position="1"/>
    </location>
</feature>
<organism evidence="1">
    <name type="scientific">marine sediment metagenome</name>
    <dbReference type="NCBI Taxonomy" id="412755"/>
    <lineage>
        <taxon>unclassified sequences</taxon>
        <taxon>metagenomes</taxon>
        <taxon>ecological metagenomes</taxon>
    </lineage>
</organism>
<comment type="caution">
    <text evidence="1">The sequence shown here is derived from an EMBL/GenBank/DDBJ whole genome shotgun (WGS) entry which is preliminary data.</text>
</comment>
<dbReference type="InterPro" id="IPR029044">
    <property type="entry name" value="Nucleotide-diphossugar_trans"/>
</dbReference>